<dbReference type="Pfam" id="PF07707">
    <property type="entry name" value="BACK"/>
    <property type="match status" value="1"/>
</dbReference>
<dbReference type="SUPFAM" id="SSF117281">
    <property type="entry name" value="Kelch motif"/>
    <property type="match status" value="1"/>
</dbReference>
<dbReference type="SMART" id="SM00875">
    <property type="entry name" value="BACK"/>
    <property type="match status" value="1"/>
</dbReference>
<feature type="non-terminal residue" evidence="4">
    <location>
        <position position="477"/>
    </location>
</feature>
<dbReference type="AlphaFoldDB" id="A0A7L1H2P9"/>
<dbReference type="PANTHER" id="PTHR24412">
    <property type="entry name" value="KELCH PROTEIN"/>
    <property type="match status" value="1"/>
</dbReference>
<reference evidence="4 5" key="1">
    <citation type="submission" date="2019-09" db="EMBL/GenBank/DDBJ databases">
        <title>Bird 10,000 Genomes (B10K) Project - Family phase.</title>
        <authorList>
            <person name="Zhang G."/>
        </authorList>
    </citation>
    <scope>NUCLEOTIDE SEQUENCE [LARGE SCALE GENOMIC DNA]</scope>
    <source>
        <strain evidence="4">B10K-DU-001-78</strain>
        <tissue evidence="4">Muscle</tissue>
    </source>
</reference>
<accession>A0A7L1H2P9</accession>
<organism evidence="4 5">
    <name type="scientific">Indicator maculatus</name>
    <name type="common">spotted honeyguide</name>
    <dbReference type="NCBI Taxonomy" id="545262"/>
    <lineage>
        <taxon>Eukaryota</taxon>
        <taxon>Metazoa</taxon>
        <taxon>Chordata</taxon>
        <taxon>Craniata</taxon>
        <taxon>Vertebrata</taxon>
        <taxon>Euteleostomi</taxon>
        <taxon>Archelosauria</taxon>
        <taxon>Archosauria</taxon>
        <taxon>Dinosauria</taxon>
        <taxon>Saurischia</taxon>
        <taxon>Theropoda</taxon>
        <taxon>Coelurosauria</taxon>
        <taxon>Aves</taxon>
        <taxon>Neognathae</taxon>
        <taxon>Neoaves</taxon>
        <taxon>Telluraves</taxon>
        <taxon>Coraciimorphae</taxon>
        <taxon>Piciformes</taxon>
        <taxon>Indicatoridae</taxon>
        <taxon>Indicator</taxon>
    </lineage>
</organism>
<dbReference type="FunFam" id="1.25.40.420:FF:000001">
    <property type="entry name" value="Kelch-like family member 12"/>
    <property type="match status" value="1"/>
</dbReference>
<dbReference type="PANTHER" id="PTHR24412:SF490">
    <property type="entry name" value="BTB DOMAIN-CONTAINING PROTEIN"/>
    <property type="match status" value="1"/>
</dbReference>
<dbReference type="Gene3D" id="2.120.10.80">
    <property type="entry name" value="Kelch-type beta propeller"/>
    <property type="match status" value="1"/>
</dbReference>
<dbReference type="InterPro" id="IPR011705">
    <property type="entry name" value="BACK"/>
</dbReference>
<dbReference type="Gene3D" id="3.30.710.10">
    <property type="entry name" value="Potassium Channel Kv1.1, Chain A"/>
    <property type="match status" value="1"/>
</dbReference>
<evidence type="ECO:0000256" key="2">
    <source>
        <dbReference type="ARBA" id="ARBA00022737"/>
    </source>
</evidence>
<dbReference type="Pfam" id="PF24681">
    <property type="entry name" value="Kelch_KLHDC2_KLHL20_DRC7"/>
    <property type="match status" value="1"/>
</dbReference>
<protein>
    <submittedName>
        <fullName evidence="4">KLH23 protein</fullName>
    </submittedName>
</protein>
<dbReference type="Gene3D" id="1.25.40.420">
    <property type="match status" value="1"/>
</dbReference>
<sequence length="477" mass="53430">FQALLHFTRTAELPLGQENVTSLLEAADFLQLQRGRLLCQRFLQRQLHVSNCLGLLTYAQHFAFAELAAAARSVALSHWGEVMCQEEFLELPKETLLQLLRSDELFAPREDVVFDSVVRWVMEEPATREEDFLELVAEVRASFLSLSFLDTLVKRSKRPGATDTFCRLLKKLDSCPPASWQHRELSPPAGRSYDTLYVLGGKHDREQQELFLFQPKTGSWQPCSPLQRRNLTQYAVAAVGSFLFVTGGYFREEFVWYSVDWVLIYSCLDNSWLEGPAMKVSRHSHCAVGAGLYLYVLGGSTDEGPVPAVERLALLQPQWESRSPMAQPVERGAAVSLGSSIYVLCGLDENGHVYRGVQRLNTDTDSWEVISVSPLPRYDLCSTALHGALYTVGGGALRFDVETEEWSPVGEECLAHKFFMGCSTANGRIYLLGQRKGNGALPVVVLFDPYTDECQVTEDLPCPLPIRGCVSVRRFDS</sequence>
<keyword evidence="2" id="KW-0677">Repeat</keyword>
<name>A0A7L1H2P9_9PICI</name>
<dbReference type="Proteomes" id="UP000557230">
    <property type="component" value="Unassembled WGS sequence"/>
</dbReference>
<dbReference type="EMBL" id="VXBD01016116">
    <property type="protein sequence ID" value="NXN20245.1"/>
    <property type="molecule type" value="Genomic_DNA"/>
</dbReference>
<evidence type="ECO:0000313" key="4">
    <source>
        <dbReference type="EMBL" id="NXN20245.1"/>
    </source>
</evidence>
<feature type="non-terminal residue" evidence="4">
    <location>
        <position position="1"/>
    </location>
</feature>
<dbReference type="SMART" id="SM00612">
    <property type="entry name" value="Kelch"/>
    <property type="match status" value="5"/>
</dbReference>
<dbReference type="InterPro" id="IPR015915">
    <property type="entry name" value="Kelch-typ_b-propeller"/>
</dbReference>
<proteinExistence type="predicted"/>
<gene>
    <name evidence="4" type="primary">Klhl23_1</name>
    <name evidence="4" type="ORF">INDMAC_R08579</name>
</gene>
<dbReference type="OrthoDB" id="10027872at2759"/>
<keyword evidence="1" id="KW-0880">Kelch repeat</keyword>
<evidence type="ECO:0000259" key="3">
    <source>
        <dbReference type="SMART" id="SM00875"/>
    </source>
</evidence>
<dbReference type="Pfam" id="PF00651">
    <property type="entry name" value="BTB"/>
    <property type="match status" value="1"/>
</dbReference>
<comment type="caution">
    <text evidence="4">The sequence shown here is derived from an EMBL/GenBank/DDBJ whole genome shotgun (WGS) entry which is preliminary data.</text>
</comment>
<evidence type="ECO:0000256" key="1">
    <source>
        <dbReference type="ARBA" id="ARBA00022441"/>
    </source>
</evidence>
<feature type="domain" description="BACK" evidence="3">
    <location>
        <begin position="52"/>
        <end position="154"/>
    </location>
</feature>
<keyword evidence="5" id="KW-1185">Reference proteome</keyword>
<evidence type="ECO:0000313" key="5">
    <source>
        <dbReference type="Proteomes" id="UP000557230"/>
    </source>
</evidence>
<dbReference type="InterPro" id="IPR006652">
    <property type="entry name" value="Kelch_1"/>
</dbReference>
<dbReference type="InterPro" id="IPR000210">
    <property type="entry name" value="BTB/POZ_dom"/>
</dbReference>
<dbReference type="InterPro" id="IPR011333">
    <property type="entry name" value="SKP1/BTB/POZ_sf"/>
</dbReference>
<dbReference type="SUPFAM" id="SSF54695">
    <property type="entry name" value="POZ domain"/>
    <property type="match status" value="1"/>
</dbReference>